<evidence type="ECO:0000313" key="13">
    <source>
        <dbReference type="EMBL" id="SHG62067.1"/>
    </source>
</evidence>
<feature type="domain" description="TonB-dependent receptor-like beta-barrel" evidence="11">
    <location>
        <begin position="404"/>
        <end position="778"/>
    </location>
</feature>
<dbReference type="EMBL" id="FQWC01000003">
    <property type="protein sequence ID" value="SHG62067.1"/>
    <property type="molecule type" value="Genomic_DNA"/>
</dbReference>
<gene>
    <name evidence="13" type="ORF">SAMN05443663_103318</name>
</gene>
<dbReference type="STRING" id="370979.SAMN05443663_103318"/>
<evidence type="ECO:0000256" key="1">
    <source>
        <dbReference type="ARBA" id="ARBA00004571"/>
    </source>
</evidence>
<dbReference type="InterPro" id="IPR023997">
    <property type="entry name" value="TonB-dep_OMP_SusC/RagA_CS"/>
</dbReference>
<evidence type="ECO:0000256" key="8">
    <source>
        <dbReference type="PROSITE-ProRule" id="PRU01360"/>
    </source>
</evidence>
<dbReference type="OrthoDB" id="9768177at2"/>
<dbReference type="Proteomes" id="UP000184071">
    <property type="component" value="Unassembled WGS sequence"/>
</dbReference>
<keyword evidence="6 8" id="KW-0472">Membrane</keyword>
<keyword evidence="7 8" id="KW-0998">Cell outer membrane</keyword>
<dbReference type="RefSeq" id="WP_073415521.1">
    <property type="nucleotide sequence ID" value="NZ_FQWC01000003.1"/>
</dbReference>
<sequence>MKSKYWIKTTMLSFCTTMLFGLFMMQSAFAQAQSRSVSGTVTSAVDGMGVPGATVAVEGTKIGAATDFDGNYKIEAKTGDVLVFTFIGFKTQKVTVGTQKTINVTMQEETAELKEIVVIGYGTQKKKVNTAATSLVSGKDIQQVASLDVVNALQGQASGVSVTSSSGQPGANMVVNIRGAGTAGNSDPLYVVDGVVVDNGIGYLDPSVIERVDVLKDASAASIYGARAANGVILVTTKKGKDGKMNVSLNSYTGFQQVAKKLDLMNTQEYTTIANEARINSGYAPLYTQAQIAAFPNHDWQDDLFNEGAIKQNHSLLITGGDKKSTIATGLSYYGQEGMIGGIANQSQYDRITFSVNSTSEVIENHLKIGENFTFANVKSSGIADDGIYSNGIRSFLNAAPIDAAYDANGDFAHSVISADISNPVGSLYYNNFNQTKNNRYVGNVFAELKFLKDFTFRTSFGVDMTDSNYRSFRPVYSLSSNDNNTVSSVTQSATKSSGWIFENTLQYKITVANAHNFDVLVGTSAKKNTSDYMEGQGRNLIFDDFAHAYLDNAKDPTSNVVKGNRKDYAIQSYFGRLLYDYNNKYLFSATVRRDGSSEFGPNNKYAVFPSFSAGWNVDKENFLGFLFSEKNGLNTLKLRGSWGQNGNDQFARRFAYMSTVNSTDKTYHFGTGDETLLVGSSPDQLANRNLKWETSEQLDLGFDAVLFNNFTLTFDYYDKKTKDWLVLASIPTYAGATAPYINGGDVSNKGFEIALGYRNHIGKDWNFGINANLSRNTNKVLRIANNEGIIHGETNVLFQGLDEMNRVEVGKPMGYFYGLKTDGIFQNAAEVAAGVQPNAQPGDVRFVDLNGDGKIDANDKTQVGNPNPDITYGVNFDISYKAFDFSINTYGTAGGQNVFGIHDYTRAYTNNTTDILNRWTSEGTSNRTPRVTYGTDANGNYTKFSDLYIQNSDFFRIKNATFGCDLTKLTNKLSFFTKFRLYVAGNNIYTFTKYQGMDPEIGFGNVNQSWAKGIDVGYYPQPRTYMMGLNVNF</sequence>
<dbReference type="GO" id="GO:0009279">
    <property type="term" value="C:cell outer membrane"/>
    <property type="evidence" value="ECO:0007669"/>
    <property type="project" value="UniProtKB-SubCell"/>
</dbReference>
<keyword evidence="3 8" id="KW-1134">Transmembrane beta strand</keyword>
<dbReference type="NCBIfam" id="TIGR04057">
    <property type="entry name" value="SusC_RagA_signa"/>
    <property type="match status" value="1"/>
</dbReference>
<dbReference type="InterPro" id="IPR037066">
    <property type="entry name" value="Plug_dom_sf"/>
</dbReference>
<evidence type="ECO:0000259" key="11">
    <source>
        <dbReference type="Pfam" id="PF00593"/>
    </source>
</evidence>
<evidence type="ECO:0000256" key="3">
    <source>
        <dbReference type="ARBA" id="ARBA00022452"/>
    </source>
</evidence>
<keyword evidence="4 8" id="KW-0812">Transmembrane</keyword>
<dbReference type="Gene3D" id="2.170.130.10">
    <property type="entry name" value="TonB-dependent receptor, plug domain"/>
    <property type="match status" value="1"/>
</dbReference>
<keyword evidence="5 9" id="KW-0798">TonB box</keyword>
<evidence type="ECO:0000259" key="12">
    <source>
        <dbReference type="Pfam" id="PF07715"/>
    </source>
</evidence>
<dbReference type="InterPro" id="IPR036942">
    <property type="entry name" value="Beta-barrel_TonB_sf"/>
</dbReference>
<dbReference type="InterPro" id="IPR023996">
    <property type="entry name" value="TonB-dep_OMP_SusC/RagA"/>
</dbReference>
<dbReference type="InterPro" id="IPR000531">
    <property type="entry name" value="Beta-barrel_TonB"/>
</dbReference>
<feature type="domain" description="TonB-dependent receptor plug" evidence="12">
    <location>
        <begin position="129"/>
        <end position="232"/>
    </location>
</feature>
<evidence type="ECO:0000256" key="10">
    <source>
        <dbReference type="SAM" id="SignalP"/>
    </source>
</evidence>
<reference evidence="14" key="1">
    <citation type="submission" date="2016-11" db="EMBL/GenBank/DDBJ databases">
        <authorList>
            <person name="Varghese N."/>
            <person name="Submissions S."/>
        </authorList>
    </citation>
    <scope>NUCLEOTIDE SEQUENCE [LARGE SCALE GENOMIC DNA]</scope>
    <source>
        <strain evidence="14">DSM 17963</strain>
    </source>
</reference>
<dbReference type="Pfam" id="PF07715">
    <property type="entry name" value="Plug"/>
    <property type="match status" value="1"/>
</dbReference>
<evidence type="ECO:0000256" key="6">
    <source>
        <dbReference type="ARBA" id="ARBA00023136"/>
    </source>
</evidence>
<feature type="chain" id="PRO_5012047765" evidence="10">
    <location>
        <begin position="31"/>
        <end position="1034"/>
    </location>
</feature>
<evidence type="ECO:0000256" key="2">
    <source>
        <dbReference type="ARBA" id="ARBA00022448"/>
    </source>
</evidence>
<dbReference type="InterPro" id="IPR008969">
    <property type="entry name" value="CarboxyPept-like_regulatory"/>
</dbReference>
<dbReference type="SUPFAM" id="SSF56935">
    <property type="entry name" value="Porins"/>
    <property type="match status" value="1"/>
</dbReference>
<dbReference type="PROSITE" id="PS52016">
    <property type="entry name" value="TONB_DEPENDENT_REC_3"/>
    <property type="match status" value="1"/>
</dbReference>
<proteinExistence type="inferred from homology"/>
<dbReference type="Pfam" id="PF00593">
    <property type="entry name" value="TonB_dep_Rec_b-barrel"/>
    <property type="match status" value="1"/>
</dbReference>
<dbReference type="Pfam" id="PF13715">
    <property type="entry name" value="CarbopepD_reg_2"/>
    <property type="match status" value="1"/>
</dbReference>
<organism evidence="13 14">
    <name type="scientific">Flavobacterium defluvii</name>
    <dbReference type="NCBI Taxonomy" id="370979"/>
    <lineage>
        <taxon>Bacteria</taxon>
        <taxon>Pseudomonadati</taxon>
        <taxon>Bacteroidota</taxon>
        <taxon>Flavobacteriia</taxon>
        <taxon>Flavobacteriales</taxon>
        <taxon>Flavobacteriaceae</taxon>
        <taxon>Flavobacterium</taxon>
    </lineage>
</organism>
<accession>A0A1M5LAM7</accession>
<comment type="similarity">
    <text evidence="8 9">Belongs to the TonB-dependent receptor family.</text>
</comment>
<dbReference type="NCBIfam" id="TIGR04056">
    <property type="entry name" value="OMP_RagA_SusC"/>
    <property type="match status" value="1"/>
</dbReference>
<dbReference type="Gene3D" id="2.60.40.1120">
    <property type="entry name" value="Carboxypeptidase-like, regulatory domain"/>
    <property type="match status" value="1"/>
</dbReference>
<keyword evidence="10" id="KW-0732">Signal</keyword>
<protein>
    <submittedName>
        <fullName evidence="13">TonB-linked outer membrane protein, SusC/RagA family</fullName>
    </submittedName>
</protein>
<name>A0A1M5LAM7_9FLAO</name>
<dbReference type="InterPro" id="IPR012910">
    <property type="entry name" value="Plug_dom"/>
</dbReference>
<dbReference type="SUPFAM" id="SSF49464">
    <property type="entry name" value="Carboxypeptidase regulatory domain-like"/>
    <property type="match status" value="1"/>
</dbReference>
<dbReference type="InterPro" id="IPR039426">
    <property type="entry name" value="TonB-dep_rcpt-like"/>
</dbReference>
<evidence type="ECO:0000256" key="4">
    <source>
        <dbReference type="ARBA" id="ARBA00022692"/>
    </source>
</evidence>
<dbReference type="AlphaFoldDB" id="A0A1M5LAM7"/>
<evidence type="ECO:0000256" key="7">
    <source>
        <dbReference type="ARBA" id="ARBA00023237"/>
    </source>
</evidence>
<keyword evidence="14" id="KW-1185">Reference proteome</keyword>
<evidence type="ECO:0000256" key="9">
    <source>
        <dbReference type="RuleBase" id="RU003357"/>
    </source>
</evidence>
<feature type="signal peptide" evidence="10">
    <location>
        <begin position="1"/>
        <end position="30"/>
    </location>
</feature>
<comment type="subcellular location">
    <subcellularLocation>
        <location evidence="1 8">Cell outer membrane</location>
        <topology evidence="1 8">Multi-pass membrane protein</topology>
    </subcellularLocation>
</comment>
<evidence type="ECO:0000256" key="5">
    <source>
        <dbReference type="ARBA" id="ARBA00023077"/>
    </source>
</evidence>
<dbReference type="Gene3D" id="2.40.170.20">
    <property type="entry name" value="TonB-dependent receptor, beta-barrel domain"/>
    <property type="match status" value="1"/>
</dbReference>
<evidence type="ECO:0000313" key="14">
    <source>
        <dbReference type="Proteomes" id="UP000184071"/>
    </source>
</evidence>
<keyword evidence="2 8" id="KW-0813">Transport</keyword>